<dbReference type="EMBL" id="GL876974">
    <property type="protein sequence ID" value="KLU90037.1"/>
    <property type="molecule type" value="Genomic_DNA"/>
</dbReference>
<dbReference type="EnsemblFungi" id="MAPG_09004T0">
    <property type="protein sequence ID" value="MAPG_09004T0"/>
    <property type="gene ID" value="MAPG_09004"/>
</dbReference>
<protein>
    <submittedName>
        <fullName evidence="1 2">Uncharacterized protein</fullName>
    </submittedName>
</protein>
<proteinExistence type="predicted"/>
<dbReference type="EMBL" id="ADBL01002203">
    <property type="status" value="NOT_ANNOTATED_CDS"/>
    <property type="molecule type" value="Genomic_DNA"/>
</dbReference>
<reference evidence="2" key="5">
    <citation type="submission" date="2015-06" db="UniProtKB">
        <authorList>
            <consortium name="EnsemblFungi"/>
        </authorList>
    </citation>
    <scope>IDENTIFICATION</scope>
    <source>
        <strain evidence="2">ATCC 64411</strain>
    </source>
</reference>
<accession>A0A0C4E8T5</accession>
<reference evidence="1" key="3">
    <citation type="submission" date="2011-03" db="EMBL/GenBank/DDBJ databases">
        <title>Annotation of Magnaporthe poae ATCC 64411.</title>
        <authorList>
            <person name="Ma L.-J."/>
            <person name="Dead R."/>
            <person name="Young S.K."/>
            <person name="Zeng Q."/>
            <person name="Gargeya S."/>
            <person name="Fitzgerald M."/>
            <person name="Haas B."/>
            <person name="Abouelleil A."/>
            <person name="Alvarado L."/>
            <person name="Arachchi H.M."/>
            <person name="Berlin A."/>
            <person name="Brown A."/>
            <person name="Chapman S.B."/>
            <person name="Chen Z."/>
            <person name="Dunbar C."/>
            <person name="Freedman E."/>
            <person name="Gearin G."/>
            <person name="Gellesch M."/>
            <person name="Goldberg J."/>
            <person name="Griggs A."/>
            <person name="Gujja S."/>
            <person name="Heiman D."/>
            <person name="Howarth C."/>
            <person name="Larson L."/>
            <person name="Lui A."/>
            <person name="MacDonald P.J.P."/>
            <person name="Mehta T."/>
            <person name="Montmayeur A."/>
            <person name="Murphy C."/>
            <person name="Neiman D."/>
            <person name="Pearson M."/>
            <person name="Priest M."/>
            <person name="Roberts A."/>
            <person name="Saif S."/>
            <person name="Shea T."/>
            <person name="Shenoy N."/>
            <person name="Sisk P."/>
            <person name="Stolte C."/>
            <person name="Sykes S."/>
            <person name="Yandava C."/>
            <person name="Wortman J."/>
            <person name="Nusbaum C."/>
            <person name="Birren B."/>
        </authorList>
    </citation>
    <scope>NUCLEOTIDE SEQUENCE</scope>
    <source>
        <strain evidence="1">ATCC 64411</strain>
    </source>
</reference>
<dbReference type="Proteomes" id="UP000011715">
    <property type="component" value="Unassembled WGS sequence"/>
</dbReference>
<dbReference type="OrthoDB" id="5175656at2759"/>
<keyword evidence="3" id="KW-1185">Reference proteome</keyword>
<dbReference type="VEuPathDB" id="FungiDB:MAPG_09004"/>
<gene>
    <name evidence="1" type="ORF">MAPG_09004</name>
</gene>
<dbReference type="eggNOG" id="ENOG502S9QK">
    <property type="taxonomic scope" value="Eukaryota"/>
</dbReference>
<organism evidence="2 3">
    <name type="scientific">Magnaporthiopsis poae (strain ATCC 64411 / 73-15)</name>
    <name type="common">Kentucky bluegrass fungus</name>
    <name type="synonym">Magnaporthe poae</name>
    <dbReference type="NCBI Taxonomy" id="644358"/>
    <lineage>
        <taxon>Eukaryota</taxon>
        <taxon>Fungi</taxon>
        <taxon>Dikarya</taxon>
        <taxon>Ascomycota</taxon>
        <taxon>Pezizomycotina</taxon>
        <taxon>Sordariomycetes</taxon>
        <taxon>Sordariomycetidae</taxon>
        <taxon>Magnaporthales</taxon>
        <taxon>Magnaporthaceae</taxon>
        <taxon>Magnaporthiopsis</taxon>
    </lineage>
</organism>
<reference evidence="2" key="4">
    <citation type="journal article" date="2015" name="G3 (Bethesda)">
        <title>Genome sequences of three phytopathogenic species of the Magnaporthaceae family of fungi.</title>
        <authorList>
            <person name="Okagaki L.H."/>
            <person name="Nunes C.C."/>
            <person name="Sailsbery J."/>
            <person name="Clay B."/>
            <person name="Brown D."/>
            <person name="John T."/>
            <person name="Oh Y."/>
            <person name="Young N."/>
            <person name="Fitzgerald M."/>
            <person name="Haas B.J."/>
            <person name="Zeng Q."/>
            <person name="Young S."/>
            <person name="Adiconis X."/>
            <person name="Fan L."/>
            <person name="Levin J.Z."/>
            <person name="Mitchell T.K."/>
            <person name="Okubara P.A."/>
            <person name="Farman M.L."/>
            <person name="Kohn L.M."/>
            <person name="Birren B."/>
            <person name="Ma L.-J."/>
            <person name="Dean R.A."/>
        </authorList>
    </citation>
    <scope>NUCLEOTIDE SEQUENCE</scope>
    <source>
        <strain evidence="2">ATCC 64411 / 73-15</strain>
    </source>
</reference>
<evidence type="ECO:0000313" key="2">
    <source>
        <dbReference type="EnsemblFungi" id="MAPG_09004T0"/>
    </source>
</evidence>
<dbReference type="AlphaFoldDB" id="A0A0C4E8T5"/>
<reference evidence="3" key="1">
    <citation type="submission" date="2010-05" db="EMBL/GenBank/DDBJ databases">
        <title>The genome sequence of Magnaporthe poae strain ATCC 64411.</title>
        <authorList>
            <person name="Ma L.-J."/>
            <person name="Dead R."/>
            <person name="Young S."/>
            <person name="Zeng Q."/>
            <person name="Koehrsen M."/>
            <person name="Alvarado L."/>
            <person name="Berlin A."/>
            <person name="Chapman S.B."/>
            <person name="Chen Z."/>
            <person name="Freedman E."/>
            <person name="Gellesch M."/>
            <person name="Goldberg J."/>
            <person name="Griggs A."/>
            <person name="Gujja S."/>
            <person name="Heilman E.R."/>
            <person name="Heiman D."/>
            <person name="Hepburn T."/>
            <person name="Howarth C."/>
            <person name="Jen D."/>
            <person name="Larson L."/>
            <person name="Mehta T."/>
            <person name="Neiman D."/>
            <person name="Pearson M."/>
            <person name="Roberts A."/>
            <person name="Saif S."/>
            <person name="Shea T."/>
            <person name="Shenoy N."/>
            <person name="Sisk P."/>
            <person name="Stolte C."/>
            <person name="Sykes S."/>
            <person name="Walk T."/>
            <person name="White J."/>
            <person name="Yandava C."/>
            <person name="Haas B."/>
            <person name="Nusbaum C."/>
            <person name="Birren B."/>
        </authorList>
    </citation>
    <scope>NUCLEOTIDE SEQUENCE [LARGE SCALE GENOMIC DNA]</scope>
    <source>
        <strain evidence="3">ATCC 64411 / 73-15</strain>
    </source>
</reference>
<reference evidence="1" key="2">
    <citation type="submission" date="2010-05" db="EMBL/GenBank/DDBJ databases">
        <title>The Genome Sequence of Magnaporthe poae strain ATCC 64411.</title>
        <authorList>
            <consortium name="The Broad Institute Genome Sequencing Platform"/>
            <consortium name="Broad Institute Genome Sequencing Center for Infectious Disease"/>
            <person name="Ma L.-J."/>
            <person name="Dead R."/>
            <person name="Young S."/>
            <person name="Zeng Q."/>
            <person name="Koehrsen M."/>
            <person name="Alvarado L."/>
            <person name="Berlin A."/>
            <person name="Chapman S.B."/>
            <person name="Chen Z."/>
            <person name="Freedman E."/>
            <person name="Gellesch M."/>
            <person name="Goldberg J."/>
            <person name="Griggs A."/>
            <person name="Gujja S."/>
            <person name="Heilman E.R."/>
            <person name="Heiman D."/>
            <person name="Hepburn T."/>
            <person name="Howarth C."/>
            <person name="Jen D."/>
            <person name="Larson L."/>
            <person name="Mehta T."/>
            <person name="Neiman D."/>
            <person name="Pearson M."/>
            <person name="Roberts A."/>
            <person name="Saif S."/>
            <person name="Shea T."/>
            <person name="Shenoy N."/>
            <person name="Sisk P."/>
            <person name="Stolte C."/>
            <person name="Sykes S."/>
            <person name="Walk T."/>
            <person name="White J."/>
            <person name="Yandava C."/>
            <person name="Haas B."/>
            <person name="Nusbaum C."/>
            <person name="Birren B."/>
        </authorList>
    </citation>
    <scope>NUCLEOTIDE SEQUENCE</scope>
    <source>
        <strain evidence="1">ATCC 64411</strain>
    </source>
</reference>
<sequence>MCADPAAHMPAVTRVLAGFEAQSRADVDGWVEKGARALLKEDAGDREAARRLLTHFSHARAAQALELGKTIADGLDKYVKLTGAWRDPVGSSINDAGEGAETVNCLVGYDPDKPAWKQSVNPAGRRRRGFAQAPLMA</sequence>
<dbReference type="STRING" id="644358.A0A0C4E8T5"/>
<evidence type="ECO:0000313" key="3">
    <source>
        <dbReference type="Proteomes" id="UP000011715"/>
    </source>
</evidence>
<evidence type="ECO:0000313" key="1">
    <source>
        <dbReference type="EMBL" id="KLU90037.1"/>
    </source>
</evidence>
<name>A0A0C4E8T5_MAGP6</name>